<dbReference type="GO" id="GO:0004252">
    <property type="term" value="F:serine-type endopeptidase activity"/>
    <property type="evidence" value="ECO:0007669"/>
    <property type="project" value="InterPro"/>
</dbReference>
<reference evidence="5" key="1">
    <citation type="journal article" date="2014" name="Front. Microbiol.">
        <title>High frequency of phylogenetically diverse reductive dehalogenase-homologous genes in deep subseafloor sedimentary metagenomes.</title>
        <authorList>
            <person name="Kawai M."/>
            <person name="Futagami T."/>
            <person name="Toyoda A."/>
            <person name="Takaki Y."/>
            <person name="Nishi S."/>
            <person name="Hori S."/>
            <person name="Arai W."/>
            <person name="Tsubouchi T."/>
            <person name="Morono Y."/>
            <person name="Uchiyama I."/>
            <person name="Ito T."/>
            <person name="Fujiyama A."/>
            <person name="Inagaki F."/>
            <person name="Takami H."/>
        </authorList>
    </citation>
    <scope>NUCLEOTIDE SEQUENCE</scope>
    <source>
        <strain evidence="5">Expedition CK06-06</strain>
    </source>
</reference>
<proteinExistence type="predicted"/>
<dbReference type="InterPro" id="IPR036852">
    <property type="entry name" value="Peptidase_S8/S53_dom_sf"/>
</dbReference>
<evidence type="ECO:0000256" key="2">
    <source>
        <dbReference type="ARBA" id="ARBA00022801"/>
    </source>
</evidence>
<dbReference type="InterPro" id="IPR000209">
    <property type="entry name" value="Peptidase_S8/S53_dom"/>
</dbReference>
<dbReference type="CDD" id="cd00306">
    <property type="entry name" value="Peptidases_S8_S53"/>
    <property type="match status" value="1"/>
</dbReference>
<evidence type="ECO:0000259" key="4">
    <source>
        <dbReference type="Pfam" id="PF00082"/>
    </source>
</evidence>
<dbReference type="GO" id="GO:0006508">
    <property type="term" value="P:proteolysis"/>
    <property type="evidence" value="ECO:0007669"/>
    <property type="project" value="UniProtKB-KW"/>
</dbReference>
<feature type="domain" description="Peptidase S8/S53" evidence="4">
    <location>
        <begin position="1"/>
        <end position="131"/>
    </location>
</feature>
<dbReference type="PROSITE" id="PS51892">
    <property type="entry name" value="SUBTILASE"/>
    <property type="match status" value="1"/>
</dbReference>
<sequence length="234" mass="25617">GSGVGIAIIDQPLLLGHEEYTSRLIRYDATGLDGFSPQMHGSPVASIAVGKNIGVAPGASLTYFAVPMWESDNTSYINALRNIFELNKNLPVKEKIRVVSISTGMFPHYPNFDEWKEVLNHAEKLGILVVTCDQAILEYGMLSLIPGEDPDKVQSYKPGKYVSEDDLIRIPGANKTLASHRGDDVYMCVRKGGMSWGAPYIAGLAALAYQVDPEIKPMNIIKYLIETVTRTQSG</sequence>
<gene>
    <name evidence="5" type="ORF">S03H2_23177</name>
</gene>
<dbReference type="Pfam" id="PF00082">
    <property type="entry name" value="Peptidase_S8"/>
    <property type="match status" value="1"/>
</dbReference>
<dbReference type="SUPFAM" id="SSF52743">
    <property type="entry name" value="Subtilisin-like"/>
    <property type="match status" value="1"/>
</dbReference>
<dbReference type="PRINTS" id="PR00723">
    <property type="entry name" value="SUBTILISIN"/>
</dbReference>
<organism evidence="5">
    <name type="scientific">marine sediment metagenome</name>
    <dbReference type="NCBI Taxonomy" id="412755"/>
    <lineage>
        <taxon>unclassified sequences</taxon>
        <taxon>metagenomes</taxon>
        <taxon>ecological metagenomes</taxon>
    </lineage>
</organism>
<dbReference type="EMBL" id="BARU01012620">
    <property type="protein sequence ID" value="GAH43198.1"/>
    <property type="molecule type" value="Genomic_DNA"/>
</dbReference>
<dbReference type="InterPro" id="IPR015500">
    <property type="entry name" value="Peptidase_S8_subtilisin-rel"/>
</dbReference>
<protein>
    <recommendedName>
        <fullName evidence="4">Peptidase S8/S53 domain-containing protein</fullName>
    </recommendedName>
</protein>
<feature type="non-terminal residue" evidence="5">
    <location>
        <position position="234"/>
    </location>
</feature>
<dbReference type="InterPro" id="IPR022398">
    <property type="entry name" value="Peptidase_S8_His-AS"/>
</dbReference>
<evidence type="ECO:0000256" key="3">
    <source>
        <dbReference type="ARBA" id="ARBA00022825"/>
    </source>
</evidence>
<evidence type="ECO:0000256" key="1">
    <source>
        <dbReference type="ARBA" id="ARBA00022670"/>
    </source>
</evidence>
<accession>X1HD02</accession>
<keyword evidence="3" id="KW-0720">Serine protease</keyword>
<dbReference type="AlphaFoldDB" id="X1HD02"/>
<keyword evidence="2" id="KW-0378">Hydrolase</keyword>
<comment type="caution">
    <text evidence="5">The sequence shown here is derived from an EMBL/GenBank/DDBJ whole genome shotgun (WGS) entry which is preliminary data.</text>
</comment>
<feature type="non-terminal residue" evidence="5">
    <location>
        <position position="1"/>
    </location>
</feature>
<evidence type="ECO:0000313" key="5">
    <source>
        <dbReference type="EMBL" id="GAH43198.1"/>
    </source>
</evidence>
<keyword evidence="1" id="KW-0645">Protease</keyword>
<dbReference type="PROSITE" id="PS00137">
    <property type="entry name" value="SUBTILASE_HIS"/>
    <property type="match status" value="1"/>
</dbReference>
<name>X1HD02_9ZZZZ</name>
<dbReference type="Gene3D" id="3.40.50.200">
    <property type="entry name" value="Peptidase S8/S53 domain"/>
    <property type="match status" value="2"/>
</dbReference>